<gene>
    <name evidence="1" type="ORF">D6C91_05123</name>
</gene>
<accession>A0A4S9T683</accession>
<dbReference type="AlphaFoldDB" id="A0A4S9T683"/>
<organism evidence="1 2">
    <name type="scientific">Aureobasidium pullulans</name>
    <name type="common">Black yeast</name>
    <name type="synonym">Pullularia pullulans</name>
    <dbReference type="NCBI Taxonomy" id="5580"/>
    <lineage>
        <taxon>Eukaryota</taxon>
        <taxon>Fungi</taxon>
        <taxon>Dikarya</taxon>
        <taxon>Ascomycota</taxon>
        <taxon>Pezizomycotina</taxon>
        <taxon>Dothideomycetes</taxon>
        <taxon>Dothideomycetidae</taxon>
        <taxon>Dothideales</taxon>
        <taxon>Saccotheciaceae</taxon>
        <taxon>Aureobasidium</taxon>
    </lineage>
</organism>
<dbReference type="EMBL" id="QZBM01000211">
    <property type="protein sequence ID" value="THZ19453.1"/>
    <property type="molecule type" value="Genomic_DNA"/>
</dbReference>
<dbReference type="Proteomes" id="UP000308005">
    <property type="component" value="Unassembled WGS sequence"/>
</dbReference>
<name>A0A4S9T683_AURPU</name>
<sequence>MDEEEMGAFMEEWLTARLGLSKPGPWHNSGDRYAHGVVHEILTFFDVELTQSDNDNYTIYIFCIFTICVIKWEIQADDHNAELKEHYKKKYGGSLGLPMTLAYHDLLRLTIAHREHGMPIWSGFHKGCTSFSQFDDRGNKMLMEICTSNYTKHDFPVHTYNAIKQQIRECSIEKFGYFSKDELKINNGKDGFKYVIKDDDDNDDDDHEFGNKNFSDHEGSTNMTVLVNP</sequence>
<evidence type="ECO:0000313" key="1">
    <source>
        <dbReference type="EMBL" id="THZ19453.1"/>
    </source>
</evidence>
<reference evidence="1 2" key="1">
    <citation type="submission" date="2018-10" db="EMBL/GenBank/DDBJ databases">
        <title>Fifty Aureobasidium pullulans genomes reveal a recombining polyextremotolerant generalist.</title>
        <authorList>
            <person name="Gostincar C."/>
            <person name="Turk M."/>
            <person name="Zajc J."/>
            <person name="Gunde-Cimerman N."/>
        </authorList>
    </citation>
    <scope>NUCLEOTIDE SEQUENCE [LARGE SCALE GENOMIC DNA]</scope>
    <source>
        <strain evidence="1 2">EXF-3863</strain>
    </source>
</reference>
<protein>
    <submittedName>
        <fullName evidence="1">Uncharacterized protein</fullName>
    </submittedName>
</protein>
<comment type="caution">
    <text evidence="1">The sequence shown here is derived from an EMBL/GenBank/DDBJ whole genome shotgun (WGS) entry which is preliminary data.</text>
</comment>
<proteinExistence type="predicted"/>
<evidence type="ECO:0000313" key="2">
    <source>
        <dbReference type="Proteomes" id="UP000308005"/>
    </source>
</evidence>